<feature type="domain" description="DUF112" evidence="2">
    <location>
        <begin position="17"/>
        <end position="435"/>
    </location>
</feature>
<proteinExistence type="predicted"/>
<accession>A0A964T3L3</accession>
<sequence length="500" mass="52749">MDALILGFEVALTGTNLAYCFLGVLLGTAIGVLPGIGALAAVSMLLPVTFYLHPTTALILLAGVYYGAEYGGSTASILLRLPGTPASAITCLDGYPMAKQGKAGVALFTTSVGSFIGGSLGIILMMVLTPAIMTMSLAFGPAEYFAIILLGLVAAGTATGGSVVKGLMMIVFGLLVGCIGTDLNTGVVRYDLGFYELQDGINMVVLAMGLFGVSEVIASIDRPGGEIVQRRISLRSMIPSRAEWRQAYPAILRGSAIGAFFGPLPGTGPSLASFMSYLVEKRIARDPSRFGKGAIEGVASPEAANNAAVQTAFIPTLALGIPGTATTAILLGAMMVHGIQPGPRLVTQNQDLFWGVIASFWIGNLLLLILNIPLIGIWVSILKIPYRLLYPAILIFICVGVYSVNNNLFDVWMVLIVGLVGYGLRLLEFEPAPLLIGYILGPLLEENLRRGLLLFRGDYMGFVQRPISAGILLLLVLLIAYVAWSRYRAVRRGVSAAAAG</sequence>
<dbReference type="PANTHER" id="PTHR35342:SF5">
    <property type="entry name" value="TRICARBOXYLIC TRANSPORT PROTEIN"/>
    <property type="match status" value="1"/>
</dbReference>
<name>A0A964T3L3_9HYPH</name>
<feature type="transmembrane region" description="Helical" evidence="1">
    <location>
        <begin position="317"/>
        <end position="340"/>
    </location>
</feature>
<dbReference type="PANTHER" id="PTHR35342">
    <property type="entry name" value="TRICARBOXYLIC TRANSPORT PROTEIN"/>
    <property type="match status" value="1"/>
</dbReference>
<evidence type="ECO:0000256" key="1">
    <source>
        <dbReference type="SAM" id="Phobius"/>
    </source>
</evidence>
<evidence type="ECO:0000313" key="4">
    <source>
        <dbReference type="Proteomes" id="UP000773614"/>
    </source>
</evidence>
<keyword evidence="1" id="KW-0472">Membrane</keyword>
<feature type="transmembrane region" description="Helical" evidence="1">
    <location>
        <begin position="352"/>
        <end position="381"/>
    </location>
</feature>
<feature type="transmembrane region" description="Helical" evidence="1">
    <location>
        <begin position="104"/>
        <end position="126"/>
    </location>
</feature>
<gene>
    <name evidence="3" type="ORF">E4O86_07675</name>
</gene>
<keyword evidence="1" id="KW-1133">Transmembrane helix</keyword>
<evidence type="ECO:0000313" key="3">
    <source>
        <dbReference type="EMBL" id="MYZ47590.1"/>
    </source>
</evidence>
<dbReference type="AlphaFoldDB" id="A0A964T3L3"/>
<keyword evidence="1" id="KW-0812">Transmembrane</keyword>
<feature type="transmembrane region" description="Helical" evidence="1">
    <location>
        <begin position="16"/>
        <end position="41"/>
    </location>
</feature>
<feature type="transmembrane region" description="Helical" evidence="1">
    <location>
        <begin position="388"/>
        <end position="405"/>
    </location>
</feature>
<organism evidence="3 4">
    <name type="scientific">Propylenella binzhouense</name>
    <dbReference type="NCBI Taxonomy" id="2555902"/>
    <lineage>
        <taxon>Bacteria</taxon>
        <taxon>Pseudomonadati</taxon>
        <taxon>Pseudomonadota</taxon>
        <taxon>Alphaproteobacteria</taxon>
        <taxon>Hyphomicrobiales</taxon>
        <taxon>Propylenellaceae</taxon>
        <taxon>Propylenella</taxon>
    </lineage>
</organism>
<dbReference type="Pfam" id="PF01970">
    <property type="entry name" value="TctA"/>
    <property type="match status" value="1"/>
</dbReference>
<feature type="transmembrane region" description="Helical" evidence="1">
    <location>
        <begin position="48"/>
        <end position="68"/>
    </location>
</feature>
<keyword evidence="4" id="KW-1185">Reference proteome</keyword>
<dbReference type="InterPro" id="IPR002823">
    <property type="entry name" value="DUF112_TM"/>
</dbReference>
<evidence type="ECO:0000259" key="2">
    <source>
        <dbReference type="Pfam" id="PF01970"/>
    </source>
</evidence>
<protein>
    <submittedName>
        <fullName evidence="3">Tripartite tricarboxylate transporter permease</fullName>
    </submittedName>
</protein>
<dbReference type="Proteomes" id="UP000773614">
    <property type="component" value="Unassembled WGS sequence"/>
</dbReference>
<feature type="transmembrane region" description="Helical" evidence="1">
    <location>
        <begin position="167"/>
        <end position="188"/>
    </location>
</feature>
<dbReference type="EMBL" id="SPKJ01000017">
    <property type="protein sequence ID" value="MYZ47590.1"/>
    <property type="molecule type" value="Genomic_DNA"/>
</dbReference>
<feature type="transmembrane region" description="Helical" evidence="1">
    <location>
        <begin position="462"/>
        <end position="484"/>
    </location>
</feature>
<reference evidence="3" key="1">
    <citation type="submission" date="2019-03" db="EMBL/GenBank/DDBJ databases">
        <title>Afifella sp. nov., isolated from activated sludge.</title>
        <authorList>
            <person name="Li Q."/>
            <person name="Liu Y."/>
        </authorList>
    </citation>
    <scope>NUCLEOTIDE SEQUENCE</scope>
    <source>
        <strain evidence="3">L72</strain>
    </source>
</reference>
<feature type="transmembrane region" description="Helical" evidence="1">
    <location>
        <begin position="132"/>
        <end position="155"/>
    </location>
</feature>
<comment type="caution">
    <text evidence="3">The sequence shown here is derived from an EMBL/GenBank/DDBJ whole genome shotgun (WGS) entry which is preliminary data.</text>
</comment>
<dbReference type="RefSeq" id="WP_161139936.1">
    <property type="nucleotide sequence ID" value="NZ_SPKJ01000017.1"/>
</dbReference>
<feature type="transmembrane region" description="Helical" evidence="1">
    <location>
        <begin position="200"/>
        <end position="220"/>
    </location>
</feature>
<dbReference type="OrthoDB" id="7912266at2"/>